<dbReference type="InterPro" id="IPR012255">
    <property type="entry name" value="ETF_b"/>
</dbReference>
<dbReference type="InterPro" id="IPR002078">
    <property type="entry name" value="Sigma_54_int"/>
</dbReference>
<dbReference type="PIRSF" id="PIRSF000090">
    <property type="entry name" value="Beta-ETF"/>
    <property type="match status" value="1"/>
</dbReference>
<dbReference type="SUPFAM" id="SSF52402">
    <property type="entry name" value="Adenine nucleotide alpha hydrolases-like"/>
    <property type="match status" value="1"/>
</dbReference>
<dbReference type="Pfam" id="PF01012">
    <property type="entry name" value="ETF"/>
    <property type="match status" value="1"/>
</dbReference>
<dbReference type="SMART" id="SM00893">
    <property type="entry name" value="ETF"/>
    <property type="match status" value="1"/>
</dbReference>
<dbReference type="PROSITE" id="PS01065">
    <property type="entry name" value="ETF_BETA"/>
    <property type="match status" value="1"/>
</dbReference>
<evidence type="ECO:0000256" key="4">
    <source>
        <dbReference type="ARBA" id="ARBA00022982"/>
    </source>
</evidence>
<accession>A0ABU1UW42</accession>
<name>A0ABU1UW42_9GAMM</name>
<comment type="similarity">
    <text evidence="1">Belongs to the ETF beta-subunit/FixA family.</text>
</comment>
<dbReference type="CDD" id="cd01714">
    <property type="entry name" value="ETF_beta"/>
    <property type="match status" value="1"/>
</dbReference>
<dbReference type="InterPro" id="IPR033948">
    <property type="entry name" value="ETF_beta_N"/>
</dbReference>
<protein>
    <recommendedName>
        <fullName evidence="2">Electron transfer flavoprotein subunit beta</fullName>
    </recommendedName>
    <alternativeName>
        <fullName evidence="5">Electron transfer flavoprotein small subunit</fullName>
    </alternativeName>
</protein>
<keyword evidence="4" id="KW-0249">Electron transport</keyword>
<proteinExistence type="inferred from homology"/>
<evidence type="ECO:0000256" key="5">
    <source>
        <dbReference type="ARBA" id="ARBA00042002"/>
    </source>
</evidence>
<dbReference type="PANTHER" id="PTHR21294">
    <property type="entry name" value="ELECTRON TRANSFER FLAVOPROTEIN BETA-SUBUNIT"/>
    <property type="match status" value="1"/>
</dbReference>
<dbReference type="EMBL" id="JAVDVX010000002">
    <property type="protein sequence ID" value="MDR7089427.1"/>
    <property type="molecule type" value="Genomic_DNA"/>
</dbReference>
<dbReference type="PROSITE" id="PS50045">
    <property type="entry name" value="SIGMA54_INTERACT_4"/>
    <property type="match status" value="1"/>
</dbReference>
<evidence type="ECO:0000256" key="2">
    <source>
        <dbReference type="ARBA" id="ARBA00016797"/>
    </source>
</evidence>
<dbReference type="Proteomes" id="UP001253595">
    <property type="component" value="Unassembled WGS sequence"/>
</dbReference>
<dbReference type="InterPro" id="IPR000049">
    <property type="entry name" value="ET-Flavoprotein_bsu_CS"/>
</dbReference>
<evidence type="ECO:0000256" key="3">
    <source>
        <dbReference type="ARBA" id="ARBA00022448"/>
    </source>
</evidence>
<comment type="caution">
    <text evidence="7">The sequence shown here is derived from an EMBL/GenBank/DDBJ whole genome shotgun (WGS) entry which is preliminary data.</text>
</comment>
<dbReference type="InterPro" id="IPR014730">
    <property type="entry name" value="ETF_a/b_N"/>
</dbReference>
<organism evidence="7 8">
    <name type="scientific">Cellvibrio fibrivorans</name>
    <dbReference type="NCBI Taxonomy" id="126350"/>
    <lineage>
        <taxon>Bacteria</taxon>
        <taxon>Pseudomonadati</taxon>
        <taxon>Pseudomonadota</taxon>
        <taxon>Gammaproteobacteria</taxon>
        <taxon>Cellvibrionales</taxon>
        <taxon>Cellvibrionaceae</taxon>
        <taxon>Cellvibrio</taxon>
    </lineage>
</organism>
<dbReference type="InterPro" id="IPR014729">
    <property type="entry name" value="Rossmann-like_a/b/a_fold"/>
</dbReference>
<evidence type="ECO:0000256" key="1">
    <source>
        <dbReference type="ARBA" id="ARBA00007557"/>
    </source>
</evidence>
<evidence type="ECO:0000259" key="6">
    <source>
        <dbReference type="PROSITE" id="PS50045"/>
    </source>
</evidence>
<sequence>MKILVAIKRVVDPGVRVRPLTDGSGMYITNAKMSMNPFCEIAVEAAIRLKEQQVATEIVVVSIGTQAVQEQLRSALALGADRALHISTDSPLEPLAIAKVLHVLVQQEQPQLVLLGKQSIDGDHNQTGQMLAALCGFPQGAFASRIECKGDEVWVTRELDGGLQTLALRLPAVITTDLRLNQPRYPTMPNIMKARQKPLAVIPLADLGLDLQPRLQTLALEAPKLRQQGVMLSSVAELVDKLRQEAKVL</sequence>
<dbReference type="Gene3D" id="3.40.50.620">
    <property type="entry name" value="HUPs"/>
    <property type="match status" value="1"/>
</dbReference>
<reference evidence="7 8" key="1">
    <citation type="submission" date="2023-07" db="EMBL/GenBank/DDBJ databases">
        <title>Sorghum-associated microbial communities from plants grown in Nebraska, USA.</title>
        <authorList>
            <person name="Schachtman D."/>
        </authorList>
    </citation>
    <scope>NUCLEOTIDE SEQUENCE [LARGE SCALE GENOMIC DNA]</scope>
    <source>
        <strain evidence="7 8">BE190</strain>
    </source>
</reference>
<feature type="domain" description="Sigma-54 factor interaction" evidence="6">
    <location>
        <begin position="58"/>
        <end position="249"/>
    </location>
</feature>
<keyword evidence="8" id="KW-1185">Reference proteome</keyword>
<dbReference type="PANTHER" id="PTHR21294:SF8">
    <property type="entry name" value="ELECTRON TRANSFER FLAVOPROTEIN SUBUNIT BETA"/>
    <property type="match status" value="1"/>
</dbReference>
<keyword evidence="3" id="KW-0813">Transport</keyword>
<gene>
    <name evidence="7" type="ORF">J2X05_001433</name>
</gene>
<dbReference type="RefSeq" id="WP_310070533.1">
    <property type="nucleotide sequence ID" value="NZ_JAVDVX010000002.1"/>
</dbReference>
<evidence type="ECO:0000313" key="8">
    <source>
        <dbReference type="Proteomes" id="UP001253595"/>
    </source>
</evidence>
<evidence type="ECO:0000313" key="7">
    <source>
        <dbReference type="EMBL" id="MDR7089427.1"/>
    </source>
</evidence>